<organism evidence="2 3">
    <name type="scientific">Dactylosporangium matsuzakiense</name>
    <dbReference type="NCBI Taxonomy" id="53360"/>
    <lineage>
        <taxon>Bacteria</taxon>
        <taxon>Bacillati</taxon>
        <taxon>Actinomycetota</taxon>
        <taxon>Actinomycetes</taxon>
        <taxon>Micromonosporales</taxon>
        <taxon>Micromonosporaceae</taxon>
        <taxon>Dactylosporangium</taxon>
    </lineage>
</organism>
<sequence length="209" mass="22247">MNPYFVWEPFDGGAGWRPFAELLDPAVAAQRVAVSRQALVAMFGLAEDAVPERVVASVLFLGYASRLVSPPLAAALAGEVPDVGPADLWWREVPGGPLPLAVRPRAERPAHDYFDVVVLGLVAPLAEVFMDRFHLSPHVVWGNVASALAGAAGQIGSASAWSSVAELLRRAPLKGRADVHGAALRRRNCCLYYRIPGGGTCGDCVLRKA</sequence>
<dbReference type="Pfam" id="PF11575">
    <property type="entry name" value="FhuF_C"/>
    <property type="match status" value="1"/>
</dbReference>
<protein>
    <recommendedName>
        <fullName evidence="1">Ferric siderophore reductase C-terminal domain-containing protein</fullName>
    </recommendedName>
</protein>
<reference evidence="2" key="1">
    <citation type="journal article" date="2014" name="Int. J. Syst. Evol. Microbiol.">
        <title>Complete genome sequence of Corynebacterium casei LMG S-19264T (=DSM 44701T), isolated from a smear-ripened cheese.</title>
        <authorList>
            <consortium name="US DOE Joint Genome Institute (JGI-PGF)"/>
            <person name="Walter F."/>
            <person name="Albersmeier A."/>
            <person name="Kalinowski J."/>
            <person name="Ruckert C."/>
        </authorList>
    </citation>
    <scope>NUCLEOTIDE SEQUENCE</scope>
    <source>
        <strain evidence="2">VKM Ac-1321</strain>
    </source>
</reference>
<name>A0A9W6KK45_9ACTN</name>
<dbReference type="RefSeq" id="WP_261960712.1">
    <property type="nucleotide sequence ID" value="NZ_BAAAXA010000001.1"/>
</dbReference>
<evidence type="ECO:0000313" key="3">
    <source>
        <dbReference type="Proteomes" id="UP001143480"/>
    </source>
</evidence>
<proteinExistence type="predicted"/>
<dbReference type="InterPro" id="IPR024726">
    <property type="entry name" value="FhuF_C"/>
</dbReference>
<dbReference type="GO" id="GO:0051537">
    <property type="term" value="F:2 iron, 2 sulfur cluster binding"/>
    <property type="evidence" value="ECO:0007669"/>
    <property type="project" value="InterPro"/>
</dbReference>
<comment type="caution">
    <text evidence="2">The sequence shown here is derived from an EMBL/GenBank/DDBJ whole genome shotgun (WGS) entry which is preliminary data.</text>
</comment>
<dbReference type="EMBL" id="BSFP01000025">
    <property type="protein sequence ID" value="GLL02643.1"/>
    <property type="molecule type" value="Genomic_DNA"/>
</dbReference>
<dbReference type="AlphaFoldDB" id="A0A9W6KK45"/>
<feature type="domain" description="Ferric siderophore reductase C-terminal" evidence="1">
    <location>
        <begin position="186"/>
        <end position="206"/>
    </location>
</feature>
<reference evidence="2" key="2">
    <citation type="submission" date="2023-01" db="EMBL/GenBank/DDBJ databases">
        <authorList>
            <person name="Sun Q."/>
            <person name="Evtushenko L."/>
        </authorList>
    </citation>
    <scope>NUCLEOTIDE SEQUENCE</scope>
    <source>
        <strain evidence="2">VKM Ac-1321</strain>
    </source>
</reference>
<accession>A0A9W6KK45</accession>
<evidence type="ECO:0000259" key="1">
    <source>
        <dbReference type="Pfam" id="PF11575"/>
    </source>
</evidence>
<evidence type="ECO:0000313" key="2">
    <source>
        <dbReference type="EMBL" id="GLL02643.1"/>
    </source>
</evidence>
<dbReference type="Proteomes" id="UP001143480">
    <property type="component" value="Unassembled WGS sequence"/>
</dbReference>
<keyword evidence="3" id="KW-1185">Reference proteome</keyword>
<gene>
    <name evidence="2" type="ORF">GCM10017581_043850</name>
</gene>